<evidence type="ECO:0000313" key="3">
    <source>
        <dbReference type="EMBL" id="THV74260.1"/>
    </source>
</evidence>
<evidence type="ECO:0000259" key="2">
    <source>
        <dbReference type="PROSITE" id="PS50837"/>
    </source>
</evidence>
<dbReference type="InterPro" id="IPR027417">
    <property type="entry name" value="P-loop_NTPase"/>
</dbReference>
<dbReference type="InterPro" id="IPR036322">
    <property type="entry name" value="WD40_repeat_dom_sf"/>
</dbReference>
<gene>
    <name evidence="3" type="ORF">D6D28_02688</name>
</gene>
<evidence type="ECO:0000313" key="4">
    <source>
        <dbReference type="Proteomes" id="UP000304951"/>
    </source>
</evidence>
<name>A0A4S8ST32_AURPU</name>
<dbReference type="InterPro" id="IPR007111">
    <property type="entry name" value="NACHT_NTPase"/>
</dbReference>
<dbReference type="SUPFAM" id="SSF82171">
    <property type="entry name" value="DPP6 N-terminal domain-like"/>
    <property type="match status" value="1"/>
</dbReference>
<dbReference type="Gene3D" id="2.130.10.10">
    <property type="entry name" value="YVTN repeat-like/Quinoprotein amine dehydrogenase"/>
    <property type="match status" value="2"/>
</dbReference>
<dbReference type="InterPro" id="IPR056884">
    <property type="entry name" value="NPHP3-like_N"/>
</dbReference>
<organism evidence="3 4">
    <name type="scientific">Aureobasidium pullulans</name>
    <name type="common">Black yeast</name>
    <name type="synonym">Pullularia pullulans</name>
    <dbReference type="NCBI Taxonomy" id="5580"/>
    <lineage>
        <taxon>Eukaryota</taxon>
        <taxon>Fungi</taxon>
        <taxon>Dikarya</taxon>
        <taxon>Ascomycota</taxon>
        <taxon>Pezizomycotina</taxon>
        <taxon>Dothideomycetes</taxon>
        <taxon>Dothideomycetidae</taxon>
        <taxon>Dothideales</taxon>
        <taxon>Saccotheciaceae</taxon>
        <taxon>Aureobasidium</taxon>
    </lineage>
</organism>
<comment type="caution">
    <text evidence="3">The sequence shown here is derived from an EMBL/GenBank/DDBJ whole genome shotgun (WGS) entry which is preliminary data.</text>
</comment>
<dbReference type="SUPFAM" id="SSF52540">
    <property type="entry name" value="P-loop containing nucleoside triphosphate hydrolases"/>
    <property type="match status" value="1"/>
</dbReference>
<evidence type="ECO:0000256" key="1">
    <source>
        <dbReference type="ARBA" id="ARBA00022737"/>
    </source>
</evidence>
<feature type="domain" description="NACHT" evidence="2">
    <location>
        <begin position="90"/>
        <end position="240"/>
    </location>
</feature>
<dbReference type="InterPro" id="IPR015943">
    <property type="entry name" value="WD40/YVTN_repeat-like_dom_sf"/>
</dbReference>
<sequence>MSVNHLINMSGELTVNVRDNIAGANATQIINTVIRQPTASIQACLRALDCPDAGAIKTEIHSADGVILECIEWIFQDDRFLKWKEPGENSVLWINGSPGKGKTRMATGIVDSLLKETGNSTVNGIAKFFFCQSTDDRLNNAVGVLKGIIRSLIEQQPLTVEHLHRHWIDEEQKFDMDFNQIAPLWTVLKRMVNDHGHLVTHVVIDATDECNHHTEELLRLIFTDGLAFPRSIKWLLTSRPLNLRLQEIIYGSSERIEVDLDGSSGQVEDAVKRYIKAKTRWMNNNRFSTDDQAHISELLFTKSESTFLWIAFVCQEVRNLPAAEVIEVVSAMPKGLRNLYQRSMQLLDEACHVSNEFVVDHRKLIWTLQSLSSSPHMLELAMLAGISTEKAKDESYLLQVIRECNTFLVLTNTDVVKLVHKSVRDYLVEMQTMVSSSVKLPSHETIARRCQQALEMSLRKNVANLRATDSSAKEANQDLLNVLLHKVGYSCVHLFEHAQKAGLLYISSALQVFLQRYLLHWLEVMSVLGFYNSFIAALTDLESSLKNSKHRLMDSSGIVPREPWSDELGSMSHFVSEAKNFALVNGHMISGWPLQVYTSALIFSPVNDSLMKALEVERPAWALDRMMPRSNIWNPAPSETIEHGQAIETRVSLSKDGEKVITASPSSSKIWELDGSSSFEELYVTQKHSILESSSFDVGQAGVFWKDSLGPSSWVFNRHEWNCDSGKDPSVEEAVHVSLRPGHSSNYYYVSFMEHNRHLFEIELCLRDVNKFAHSICFSSGYELFAAFDIHSGFRIWSMITHQELPSIATKGFVDGLGDATNPCMKFSEDSSTLVCEVLKIDEQLLIVCNIEDVSLNVRSTRLVRARNARRLSWAISHDGKYLACSTGNEISILDTFTNDVFQTIKGSGMLRITLSTRPLKVAAAVSDGTVRIWDLVVPSNARKALSHRSVGYESSFPNFGVSGRSITAWSPSPNNQVALLLHPDIREAFTGYVEFRSIHAGRFIVDMHSLGPWDEGTVLAYAFSSDSSLFAICYVVNDTTKLKNPDSCLPCGLYVAIYEVPSFDFSPGSGYNYNFPIDTRSQFLEMPHSVVMVFSRNRSSLLCSYLVGQDSGIAVLDVDRHSHLGHLGSLSGGSSWPEGMGPVRTSSPQAICISADKRLIATSSLLVLPGMEVCFVEIYKDYQHHARIIRFDQQGVRMLEFSPSAGMIAVVTGQGQIAVYRLPKTSASSTHVEPLELFAESGGHGQVRTLEFVDDCKALKTDFRVFPISKKSQLYQRQAYTRTGLHFDGQWICAAECRILFVPPEYRPCPDEPPAYNRPNDSLIIQGSCVWIRTLRHEVIGIQFDLELIEKTLQAGELL</sequence>
<keyword evidence="1" id="KW-0677">Repeat</keyword>
<protein>
    <recommendedName>
        <fullName evidence="2">NACHT domain-containing protein</fullName>
    </recommendedName>
</protein>
<dbReference type="PANTHER" id="PTHR10039">
    <property type="entry name" value="AMELOGENIN"/>
    <property type="match status" value="1"/>
</dbReference>
<proteinExistence type="predicted"/>
<dbReference type="Proteomes" id="UP000304951">
    <property type="component" value="Unassembled WGS sequence"/>
</dbReference>
<dbReference type="PANTHER" id="PTHR10039:SF14">
    <property type="entry name" value="NACHT DOMAIN-CONTAINING PROTEIN"/>
    <property type="match status" value="1"/>
</dbReference>
<dbReference type="Gene3D" id="3.40.50.300">
    <property type="entry name" value="P-loop containing nucleotide triphosphate hydrolases"/>
    <property type="match status" value="1"/>
</dbReference>
<dbReference type="Pfam" id="PF24883">
    <property type="entry name" value="NPHP3_N"/>
    <property type="match status" value="1"/>
</dbReference>
<accession>A0A4S8ST32</accession>
<dbReference type="SUPFAM" id="SSF50978">
    <property type="entry name" value="WD40 repeat-like"/>
    <property type="match status" value="1"/>
</dbReference>
<dbReference type="EMBL" id="QZAF01000067">
    <property type="protein sequence ID" value="THV74260.1"/>
    <property type="molecule type" value="Genomic_DNA"/>
</dbReference>
<reference evidence="3 4" key="1">
    <citation type="submission" date="2018-10" db="EMBL/GenBank/DDBJ databases">
        <title>Fifty Aureobasidium pullulans genomes reveal a recombining polyextremotolerant generalist.</title>
        <authorList>
            <person name="Gostincar C."/>
            <person name="Turk M."/>
            <person name="Zajc J."/>
            <person name="Gunde-Cimerman N."/>
        </authorList>
    </citation>
    <scope>NUCLEOTIDE SEQUENCE [LARGE SCALE GENOMIC DNA]</scope>
    <source>
        <strain evidence="3 4">EXF-11900</strain>
    </source>
</reference>
<dbReference type="PROSITE" id="PS50837">
    <property type="entry name" value="NACHT"/>
    <property type="match status" value="1"/>
</dbReference>